<dbReference type="GO" id="GO:0004309">
    <property type="term" value="F:exopolyphosphatase activity"/>
    <property type="evidence" value="ECO:0007669"/>
    <property type="project" value="TreeGrafter"/>
</dbReference>
<evidence type="ECO:0000313" key="11">
    <source>
        <dbReference type="Proteomes" id="UP000232693"/>
    </source>
</evidence>
<dbReference type="RefSeq" id="WP_106646323.1">
    <property type="nucleotide sequence ID" value="NZ_BMGO01000002.1"/>
</dbReference>
<comment type="cofactor">
    <cofactor evidence="9">
        <name>a divalent metal cation</name>
        <dbReference type="ChEBI" id="CHEBI:60240"/>
    </cofactor>
    <text evidence="9">Binds 1 divalent metal cation per subunit.</text>
</comment>
<dbReference type="Proteomes" id="UP000232693">
    <property type="component" value="Chromosome"/>
</dbReference>
<name>A0A2K9ALE1_9GAMM</name>
<gene>
    <name evidence="9" type="primary">surE</name>
    <name evidence="10" type="ORF">CW740_03965</name>
</gene>
<dbReference type="AlphaFoldDB" id="A0A2K9ALE1"/>
<feature type="binding site" evidence="9">
    <location>
        <position position="39"/>
    </location>
    <ligand>
        <name>a divalent metal cation</name>
        <dbReference type="ChEBI" id="CHEBI:60240"/>
    </ligand>
</feature>
<dbReference type="EMBL" id="CP025120">
    <property type="protein sequence ID" value="AUD78452.1"/>
    <property type="molecule type" value="Genomic_DNA"/>
</dbReference>
<dbReference type="PANTHER" id="PTHR30457">
    <property type="entry name" value="5'-NUCLEOTIDASE SURE"/>
    <property type="match status" value="1"/>
</dbReference>
<dbReference type="NCBIfam" id="NF001489">
    <property type="entry name" value="PRK00346.1-3"/>
    <property type="match status" value="1"/>
</dbReference>
<comment type="similarity">
    <text evidence="4 9">Belongs to the SurE nucleotidase family.</text>
</comment>
<dbReference type="Pfam" id="PF01975">
    <property type="entry name" value="SurE"/>
    <property type="match status" value="1"/>
</dbReference>
<dbReference type="KEGG" id="kpd:CW740_03965"/>
<evidence type="ECO:0000256" key="9">
    <source>
        <dbReference type="HAMAP-Rule" id="MF_00060"/>
    </source>
</evidence>
<dbReference type="InterPro" id="IPR036523">
    <property type="entry name" value="SurE-like_sf"/>
</dbReference>
<dbReference type="SUPFAM" id="SSF64167">
    <property type="entry name" value="SurE-like"/>
    <property type="match status" value="1"/>
</dbReference>
<reference evidence="10 11" key="1">
    <citation type="submission" date="2017-12" db="EMBL/GenBank/DDBJ databases">
        <title>Kangiella profundi FT102 completed genome.</title>
        <authorList>
            <person name="Xu J."/>
            <person name="Wang J."/>
            <person name="Lu Y."/>
        </authorList>
    </citation>
    <scope>NUCLEOTIDE SEQUENCE [LARGE SCALE GENOMIC DNA]</scope>
    <source>
        <strain evidence="10 11">FT102</strain>
    </source>
</reference>
<feature type="binding site" evidence="9">
    <location>
        <position position="9"/>
    </location>
    <ligand>
        <name>a divalent metal cation</name>
        <dbReference type="ChEBI" id="CHEBI:60240"/>
    </ligand>
</feature>
<keyword evidence="8 9" id="KW-0378">Hydrolase</keyword>
<comment type="cofactor">
    <cofactor evidence="2">
        <name>Mg(2+)</name>
        <dbReference type="ChEBI" id="CHEBI:18420"/>
    </cofactor>
</comment>
<dbReference type="GO" id="GO:0008254">
    <property type="term" value="F:3'-nucleotidase activity"/>
    <property type="evidence" value="ECO:0007669"/>
    <property type="project" value="TreeGrafter"/>
</dbReference>
<protein>
    <recommendedName>
        <fullName evidence="9">5'-nucleotidase SurE</fullName>
        <ecNumber evidence="9">3.1.3.5</ecNumber>
    </recommendedName>
    <alternativeName>
        <fullName evidence="9">Nucleoside 5'-monophosphate phosphohydrolase</fullName>
    </alternativeName>
</protein>
<comment type="subcellular location">
    <subcellularLocation>
        <location evidence="3 9">Cytoplasm</location>
    </subcellularLocation>
</comment>
<keyword evidence="11" id="KW-1185">Reference proteome</keyword>
<dbReference type="GO" id="GO:0046872">
    <property type="term" value="F:metal ion binding"/>
    <property type="evidence" value="ECO:0007669"/>
    <property type="project" value="UniProtKB-UniRule"/>
</dbReference>
<dbReference type="NCBIfam" id="NF001490">
    <property type="entry name" value="PRK00346.1-4"/>
    <property type="match status" value="1"/>
</dbReference>
<proteinExistence type="inferred from homology"/>
<keyword evidence="5 9" id="KW-0963">Cytoplasm</keyword>
<evidence type="ECO:0000256" key="1">
    <source>
        <dbReference type="ARBA" id="ARBA00000815"/>
    </source>
</evidence>
<keyword evidence="7 9" id="KW-0547">Nucleotide-binding</keyword>
<feature type="binding site" evidence="9">
    <location>
        <position position="8"/>
    </location>
    <ligand>
        <name>a divalent metal cation</name>
        <dbReference type="ChEBI" id="CHEBI:60240"/>
    </ligand>
</feature>
<evidence type="ECO:0000256" key="3">
    <source>
        <dbReference type="ARBA" id="ARBA00004496"/>
    </source>
</evidence>
<evidence type="ECO:0000313" key="10">
    <source>
        <dbReference type="EMBL" id="AUD78452.1"/>
    </source>
</evidence>
<dbReference type="InterPro" id="IPR002828">
    <property type="entry name" value="SurE-like_Pase/nucleotidase"/>
</dbReference>
<evidence type="ECO:0000256" key="8">
    <source>
        <dbReference type="ARBA" id="ARBA00022801"/>
    </source>
</evidence>
<dbReference type="GO" id="GO:0008253">
    <property type="term" value="F:5'-nucleotidase activity"/>
    <property type="evidence" value="ECO:0007669"/>
    <property type="project" value="UniProtKB-UniRule"/>
</dbReference>
<evidence type="ECO:0000256" key="5">
    <source>
        <dbReference type="ARBA" id="ARBA00022490"/>
    </source>
</evidence>
<dbReference type="GO" id="GO:0000166">
    <property type="term" value="F:nucleotide binding"/>
    <property type="evidence" value="ECO:0007669"/>
    <property type="project" value="UniProtKB-KW"/>
</dbReference>
<comment type="catalytic activity">
    <reaction evidence="1 9">
        <text>a ribonucleoside 5'-phosphate + H2O = a ribonucleoside + phosphate</text>
        <dbReference type="Rhea" id="RHEA:12484"/>
        <dbReference type="ChEBI" id="CHEBI:15377"/>
        <dbReference type="ChEBI" id="CHEBI:18254"/>
        <dbReference type="ChEBI" id="CHEBI:43474"/>
        <dbReference type="ChEBI" id="CHEBI:58043"/>
        <dbReference type="EC" id="3.1.3.5"/>
    </reaction>
</comment>
<organism evidence="10 11">
    <name type="scientific">Kangiella profundi</name>
    <dbReference type="NCBI Taxonomy" id="1561924"/>
    <lineage>
        <taxon>Bacteria</taxon>
        <taxon>Pseudomonadati</taxon>
        <taxon>Pseudomonadota</taxon>
        <taxon>Gammaproteobacteria</taxon>
        <taxon>Kangiellales</taxon>
        <taxon>Kangiellaceae</taxon>
        <taxon>Kangiella</taxon>
    </lineage>
</organism>
<sequence>MKILLSNDDGFFAPGINALYDHLQRIAQVTVVAPDRNRSGASNSLTLDHPIRAWQTERGFYAVTGTPTDCVHLGTHHLMGAAPDMVVAGINTGANLGDDTLYSGTVAAAMEGRALGYTAVAVSLVGHNCQHYDTAARVAVEIIEGLIEHPLGKDRVLNINVPDLPYNELKGIKLTRLGNRHRADTIIPDKDPKGRQVYWLGPLPSGQDIGEGTDFHAVEHGYVSITPVNVDLTAYNSFDEVEDFLEAFDSPLTTSK</sequence>
<dbReference type="GO" id="GO:0005737">
    <property type="term" value="C:cytoplasm"/>
    <property type="evidence" value="ECO:0007669"/>
    <property type="project" value="UniProtKB-SubCell"/>
</dbReference>
<dbReference type="HAMAP" id="MF_00060">
    <property type="entry name" value="SurE"/>
    <property type="match status" value="1"/>
</dbReference>
<dbReference type="NCBIfam" id="TIGR00087">
    <property type="entry name" value="surE"/>
    <property type="match status" value="1"/>
</dbReference>
<keyword evidence="6 9" id="KW-0479">Metal-binding</keyword>
<feature type="binding site" evidence="9">
    <location>
        <position position="91"/>
    </location>
    <ligand>
        <name>a divalent metal cation</name>
        <dbReference type="ChEBI" id="CHEBI:60240"/>
    </ligand>
</feature>
<dbReference type="PANTHER" id="PTHR30457:SF12">
    <property type="entry name" value="5'_3'-NUCLEOTIDASE SURE"/>
    <property type="match status" value="1"/>
</dbReference>
<dbReference type="Gene3D" id="3.40.1210.10">
    <property type="entry name" value="Survival protein SurE-like phosphatase/nucleotidase"/>
    <property type="match status" value="1"/>
</dbReference>
<accession>A0A2K9ALE1</accession>
<dbReference type="EC" id="3.1.3.5" evidence="9"/>
<dbReference type="InterPro" id="IPR030048">
    <property type="entry name" value="SurE"/>
</dbReference>
<evidence type="ECO:0000256" key="4">
    <source>
        <dbReference type="ARBA" id="ARBA00011062"/>
    </source>
</evidence>
<evidence type="ECO:0000256" key="7">
    <source>
        <dbReference type="ARBA" id="ARBA00022741"/>
    </source>
</evidence>
<comment type="function">
    <text evidence="9">Nucleotidase that shows phosphatase activity on nucleoside 5'-monophosphates.</text>
</comment>
<dbReference type="OrthoDB" id="9780815at2"/>
<dbReference type="FunFam" id="3.40.1210.10:FF:000001">
    <property type="entry name" value="5'/3'-nucleotidase SurE"/>
    <property type="match status" value="1"/>
</dbReference>
<evidence type="ECO:0000256" key="6">
    <source>
        <dbReference type="ARBA" id="ARBA00022723"/>
    </source>
</evidence>
<evidence type="ECO:0000256" key="2">
    <source>
        <dbReference type="ARBA" id="ARBA00001946"/>
    </source>
</evidence>